<evidence type="ECO:0000256" key="3">
    <source>
        <dbReference type="ARBA" id="ARBA00023163"/>
    </source>
</evidence>
<name>A0ABW2C2C6_9PSEU</name>
<dbReference type="PRINTS" id="PR00032">
    <property type="entry name" value="HTHARAC"/>
</dbReference>
<dbReference type="EMBL" id="JBHSXX010000001">
    <property type="protein sequence ID" value="MFC6868697.1"/>
    <property type="molecule type" value="Genomic_DNA"/>
</dbReference>
<reference evidence="6" key="1">
    <citation type="journal article" date="2019" name="Int. J. Syst. Evol. Microbiol.">
        <title>The Global Catalogue of Microorganisms (GCM) 10K type strain sequencing project: providing services to taxonomists for standard genome sequencing and annotation.</title>
        <authorList>
            <consortium name="The Broad Institute Genomics Platform"/>
            <consortium name="The Broad Institute Genome Sequencing Center for Infectious Disease"/>
            <person name="Wu L."/>
            <person name="Ma J."/>
        </authorList>
    </citation>
    <scope>NUCLEOTIDE SEQUENCE [LARGE SCALE GENOMIC DNA]</scope>
    <source>
        <strain evidence="6">KCTC 32255</strain>
    </source>
</reference>
<dbReference type="PROSITE" id="PS01124">
    <property type="entry name" value="HTH_ARAC_FAMILY_2"/>
    <property type="match status" value="1"/>
</dbReference>
<dbReference type="PANTHER" id="PTHR47894:SF1">
    <property type="entry name" value="HTH-TYPE TRANSCRIPTIONAL REGULATOR VQSM"/>
    <property type="match status" value="1"/>
</dbReference>
<proteinExistence type="predicted"/>
<accession>A0ABW2C2C6</accession>
<dbReference type="InterPro" id="IPR020449">
    <property type="entry name" value="Tscrpt_reg_AraC-type_HTH"/>
</dbReference>
<keyword evidence="6" id="KW-1185">Reference proteome</keyword>
<evidence type="ECO:0000256" key="1">
    <source>
        <dbReference type="ARBA" id="ARBA00023015"/>
    </source>
</evidence>
<feature type="domain" description="HTH araC/xylS-type" evidence="4">
    <location>
        <begin position="234"/>
        <end position="332"/>
    </location>
</feature>
<gene>
    <name evidence="5" type="ORF">ACFQGD_16270</name>
</gene>
<dbReference type="InterPro" id="IPR009057">
    <property type="entry name" value="Homeodomain-like_sf"/>
</dbReference>
<evidence type="ECO:0000313" key="6">
    <source>
        <dbReference type="Proteomes" id="UP001596337"/>
    </source>
</evidence>
<dbReference type="RefSeq" id="WP_345390689.1">
    <property type="nucleotide sequence ID" value="NZ_BAABLA010000005.1"/>
</dbReference>
<sequence length="334" mass="37015">MSARTISIHHIRGALAGARRKGVDLEPLLHRAGIAPALLNDHRARVTADQAAQLVRVLIATLDDEFLGLGPHRSPRGTFAMMCHAAVHSRDLLSALRRATTFYELFPGTPRFRVRYHDDEARVELDIRGVRDPDHFMCEGIMIIWHGFCSWLIGRRIPLRGMEFGYPAPPHRDEYDLVFGCHSTFGRGGTTAATFDKKYLAMPVVRDRAALAEFLRNAPADLAAAPDYSTGVGQSVRRILEHAPPVRLPSLDTVAAQLSLSPQTLRRKLAEEGTSFRQHRDDVRRDIAIAALTGSADTVEDIAARLGYADPSAFHRAFKRWTGTAPGAYRAERG</sequence>
<dbReference type="Pfam" id="PF12625">
    <property type="entry name" value="Arabinose_bd"/>
    <property type="match status" value="1"/>
</dbReference>
<dbReference type="Proteomes" id="UP001596337">
    <property type="component" value="Unassembled WGS sequence"/>
</dbReference>
<keyword evidence="3" id="KW-0804">Transcription</keyword>
<dbReference type="InterPro" id="IPR032687">
    <property type="entry name" value="AraC-type_N"/>
</dbReference>
<organism evidence="5 6">
    <name type="scientific">Haloechinothrix salitolerans</name>
    <dbReference type="NCBI Taxonomy" id="926830"/>
    <lineage>
        <taxon>Bacteria</taxon>
        <taxon>Bacillati</taxon>
        <taxon>Actinomycetota</taxon>
        <taxon>Actinomycetes</taxon>
        <taxon>Pseudonocardiales</taxon>
        <taxon>Pseudonocardiaceae</taxon>
        <taxon>Haloechinothrix</taxon>
    </lineage>
</organism>
<comment type="caution">
    <text evidence="5">The sequence shown here is derived from an EMBL/GenBank/DDBJ whole genome shotgun (WGS) entry which is preliminary data.</text>
</comment>
<dbReference type="Gene3D" id="1.10.10.60">
    <property type="entry name" value="Homeodomain-like"/>
    <property type="match status" value="1"/>
</dbReference>
<dbReference type="InterPro" id="IPR018060">
    <property type="entry name" value="HTH_AraC"/>
</dbReference>
<dbReference type="SUPFAM" id="SSF46689">
    <property type="entry name" value="Homeodomain-like"/>
    <property type="match status" value="1"/>
</dbReference>
<protein>
    <submittedName>
        <fullName evidence="5">AraC family transcriptional regulator</fullName>
    </submittedName>
</protein>
<evidence type="ECO:0000256" key="2">
    <source>
        <dbReference type="ARBA" id="ARBA00023125"/>
    </source>
</evidence>
<dbReference type="SMART" id="SM00342">
    <property type="entry name" value="HTH_ARAC"/>
    <property type="match status" value="1"/>
</dbReference>
<dbReference type="Pfam" id="PF12833">
    <property type="entry name" value="HTH_18"/>
    <property type="match status" value="1"/>
</dbReference>
<keyword evidence="2" id="KW-0238">DNA-binding</keyword>
<keyword evidence="1" id="KW-0805">Transcription regulation</keyword>
<dbReference type="PANTHER" id="PTHR47894">
    <property type="entry name" value="HTH-TYPE TRANSCRIPTIONAL REGULATOR GADX"/>
    <property type="match status" value="1"/>
</dbReference>
<evidence type="ECO:0000259" key="4">
    <source>
        <dbReference type="PROSITE" id="PS01124"/>
    </source>
</evidence>
<evidence type="ECO:0000313" key="5">
    <source>
        <dbReference type="EMBL" id="MFC6868697.1"/>
    </source>
</evidence>